<name>U1NBE7_9EURY</name>
<evidence type="ECO:0000259" key="1">
    <source>
        <dbReference type="PROSITE" id="PS51399"/>
    </source>
</evidence>
<evidence type="ECO:0000313" key="2">
    <source>
        <dbReference type="EMBL" id="ERG93948.1"/>
    </source>
</evidence>
<dbReference type="HOGENOM" id="CLU_3194451_0_0_2"/>
<sequence>MELRRTAPVTVDVPDQRREDFHESAHAHQFLHCANCYVSLLSIVF</sequence>
<gene>
    <name evidence="2" type="ORF">J07HQW2_00382</name>
</gene>
<dbReference type="EMBL" id="KE356561">
    <property type="protein sequence ID" value="ERG93948.1"/>
    <property type="molecule type" value="Genomic_DNA"/>
</dbReference>
<feature type="domain" description="SEP" evidence="1">
    <location>
        <begin position="1"/>
        <end position="22"/>
    </location>
</feature>
<dbReference type="InterPro" id="IPR012989">
    <property type="entry name" value="SEP_domain"/>
</dbReference>
<organism evidence="2 3">
    <name type="scientific">Haloquadratum walsbyi J07HQW2</name>
    <dbReference type="NCBI Taxonomy" id="1238425"/>
    <lineage>
        <taxon>Archaea</taxon>
        <taxon>Methanobacteriati</taxon>
        <taxon>Methanobacteriota</taxon>
        <taxon>Stenosarchaea group</taxon>
        <taxon>Halobacteria</taxon>
        <taxon>Halobacteriales</taxon>
        <taxon>Haloferacaceae</taxon>
        <taxon>Haloquadratum</taxon>
    </lineage>
</organism>
<proteinExistence type="predicted"/>
<dbReference type="Proteomes" id="UP000030710">
    <property type="component" value="Unassembled WGS sequence"/>
</dbReference>
<dbReference type="AlphaFoldDB" id="U1NBE7"/>
<evidence type="ECO:0000313" key="3">
    <source>
        <dbReference type="Proteomes" id="UP000030710"/>
    </source>
</evidence>
<dbReference type="PROSITE" id="PS51399">
    <property type="entry name" value="SEP"/>
    <property type="match status" value="1"/>
</dbReference>
<reference evidence="2 3" key="1">
    <citation type="journal article" date="2013" name="PLoS ONE">
        <title>Assembly-driven community genomics of a hypersaline microbial ecosystem.</title>
        <authorList>
            <person name="Podell S."/>
            <person name="Ugalde J.A."/>
            <person name="Narasingarao P."/>
            <person name="Banfield J.F."/>
            <person name="Heidelberg K.B."/>
            <person name="Allen E.E."/>
        </authorList>
    </citation>
    <scope>NUCLEOTIDE SEQUENCE [LARGE SCALE GENOMIC DNA]</scope>
    <source>
        <strain evidence="3">J07HQW2</strain>
    </source>
</reference>
<protein>
    <recommendedName>
        <fullName evidence="1">SEP domain-containing protein</fullName>
    </recommendedName>
</protein>
<accession>U1NBE7</accession>